<dbReference type="AlphaFoldDB" id="A0A317KZ22"/>
<dbReference type="PANTHER" id="PTHR30619">
    <property type="entry name" value="DNA INTERNALIZATION/COMPETENCE PROTEIN COMEC/REC2"/>
    <property type="match status" value="1"/>
</dbReference>
<name>A0A317KZ22_9BACI</name>
<dbReference type="PANTHER" id="PTHR30619:SF1">
    <property type="entry name" value="RECOMBINATION PROTEIN 2"/>
    <property type="match status" value="1"/>
</dbReference>
<gene>
    <name evidence="1" type="ORF">DLJ74_09555</name>
</gene>
<dbReference type="GO" id="GO:0016787">
    <property type="term" value="F:hydrolase activity"/>
    <property type="evidence" value="ECO:0007669"/>
    <property type="project" value="UniProtKB-KW"/>
</dbReference>
<keyword evidence="1" id="KW-0378">Hydrolase</keyword>
<comment type="caution">
    <text evidence="1">The sequence shown here is derived from an EMBL/GenBank/DDBJ whole genome shotgun (WGS) entry which is preliminary data.</text>
</comment>
<protein>
    <submittedName>
        <fullName evidence="1">Hydrolase</fullName>
    </submittedName>
</protein>
<evidence type="ECO:0000313" key="1">
    <source>
        <dbReference type="EMBL" id="PWU68665.1"/>
    </source>
</evidence>
<dbReference type="OrthoDB" id="2696637at2"/>
<organism evidence="1 2">
    <name type="scientific">Gracilibacillus dipsosauri</name>
    <dbReference type="NCBI Taxonomy" id="178340"/>
    <lineage>
        <taxon>Bacteria</taxon>
        <taxon>Bacillati</taxon>
        <taxon>Bacillota</taxon>
        <taxon>Bacilli</taxon>
        <taxon>Bacillales</taxon>
        <taxon>Bacillaceae</taxon>
        <taxon>Gracilibacillus</taxon>
    </lineage>
</organism>
<dbReference type="InterPro" id="IPR036866">
    <property type="entry name" value="RibonucZ/Hydroxyglut_hydro"/>
</dbReference>
<dbReference type="EMBL" id="QGTD01000008">
    <property type="protein sequence ID" value="PWU68665.1"/>
    <property type="molecule type" value="Genomic_DNA"/>
</dbReference>
<proteinExistence type="predicted"/>
<keyword evidence="2" id="KW-1185">Reference proteome</keyword>
<sequence length="262" mass="30263">MLKSGWAHLFLLFIFSLFSIIETAWQDENGMENGEIDMVFFNLPHGEATLITNYYGDNILINTGSEKSEKSLNEQLKQMGITEIDQVIISNEEEAYSGNLQNVITKYHVNKAILPESFEMEQNQSVKIEKWQSDKVYTLFDHLMVQNIDISKDDEISFMLHYGEESVLFLNDGNISIEPKLIDQHRQVDILKIAEFGSGESPSQRLLKQINPIISIIFHSNKHEINEDLIERLNASWIDIYFLKQSGTVYVRMSQSDYELLS</sequence>
<reference evidence="1 2" key="1">
    <citation type="submission" date="2018-05" db="EMBL/GenBank/DDBJ databases">
        <title>Genomic analysis of Gracilibacillus dipsosauri DD1 reveals novel features of a salt-tolerant amylase.</title>
        <authorList>
            <person name="Deutch C.E."/>
            <person name="Yang S."/>
        </authorList>
    </citation>
    <scope>NUCLEOTIDE SEQUENCE [LARGE SCALE GENOMIC DNA]</scope>
    <source>
        <strain evidence="1 2">DD1</strain>
    </source>
</reference>
<dbReference type="InterPro" id="IPR052159">
    <property type="entry name" value="Competence_DNA_uptake"/>
</dbReference>
<dbReference type="RefSeq" id="WP_109984278.1">
    <property type="nucleotide sequence ID" value="NZ_QGTD01000008.1"/>
</dbReference>
<dbReference type="Gene3D" id="3.60.15.10">
    <property type="entry name" value="Ribonuclease Z/Hydroxyacylglutathione hydrolase-like"/>
    <property type="match status" value="1"/>
</dbReference>
<dbReference type="SUPFAM" id="SSF56281">
    <property type="entry name" value="Metallo-hydrolase/oxidoreductase"/>
    <property type="match status" value="1"/>
</dbReference>
<evidence type="ECO:0000313" key="2">
    <source>
        <dbReference type="Proteomes" id="UP000245624"/>
    </source>
</evidence>
<dbReference type="Proteomes" id="UP000245624">
    <property type="component" value="Unassembled WGS sequence"/>
</dbReference>
<accession>A0A317KZ22</accession>